<comment type="caution">
    <text evidence="1">The sequence shown here is derived from an EMBL/GenBank/DDBJ whole genome shotgun (WGS) entry which is preliminary data.</text>
</comment>
<evidence type="ECO:0000313" key="2">
    <source>
        <dbReference type="Proteomes" id="UP000784294"/>
    </source>
</evidence>
<dbReference type="EMBL" id="CAAALY010078509">
    <property type="protein sequence ID" value="VEL26167.1"/>
    <property type="molecule type" value="Genomic_DNA"/>
</dbReference>
<dbReference type="Proteomes" id="UP000784294">
    <property type="component" value="Unassembled WGS sequence"/>
</dbReference>
<organism evidence="1 2">
    <name type="scientific">Protopolystoma xenopodis</name>
    <dbReference type="NCBI Taxonomy" id="117903"/>
    <lineage>
        <taxon>Eukaryota</taxon>
        <taxon>Metazoa</taxon>
        <taxon>Spiralia</taxon>
        <taxon>Lophotrochozoa</taxon>
        <taxon>Platyhelminthes</taxon>
        <taxon>Monogenea</taxon>
        <taxon>Polyopisthocotylea</taxon>
        <taxon>Polystomatidea</taxon>
        <taxon>Polystomatidae</taxon>
        <taxon>Protopolystoma</taxon>
    </lineage>
</organism>
<proteinExistence type="predicted"/>
<protein>
    <submittedName>
        <fullName evidence="1">Uncharacterized protein</fullName>
    </submittedName>
</protein>
<name>A0A3S5AV81_9PLAT</name>
<accession>A0A3S5AV81</accession>
<reference evidence="1" key="1">
    <citation type="submission" date="2018-11" db="EMBL/GenBank/DDBJ databases">
        <authorList>
            <consortium name="Pathogen Informatics"/>
        </authorList>
    </citation>
    <scope>NUCLEOTIDE SEQUENCE</scope>
</reference>
<keyword evidence="2" id="KW-1185">Reference proteome</keyword>
<dbReference type="AlphaFoldDB" id="A0A3S5AV81"/>
<sequence length="84" mass="9454">MQLSSFLLSKIGKPMGQKSVHSFILYGPDRLFDNTEIIEEKTSGLFRRTLWAGGKKVALDARSHNLVAYRSEDEHCSEDGTKLP</sequence>
<gene>
    <name evidence="1" type="ORF">PXEA_LOCUS19607</name>
</gene>
<evidence type="ECO:0000313" key="1">
    <source>
        <dbReference type="EMBL" id="VEL26167.1"/>
    </source>
</evidence>